<sequence length="128" mass="14686">MEQVPIEALKNLYLVTDDGKVLELKAGKYKPPGGDLIHLYQQFNPITTRVASKLNPPEFIQFLTDMDKMVSTPKLFIVELKLNKLSKDSYAPIHDLPYPNPDQLRECLARLKSSKERLTKTVIRQYKG</sequence>
<protein>
    <submittedName>
        <fullName evidence="1">Uncharacterized protein</fullName>
    </submittedName>
</protein>
<dbReference type="AlphaFoldDB" id="X1EHR3"/>
<evidence type="ECO:0000313" key="1">
    <source>
        <dbReference type="EMBL" id="GAH16654.1"/>
    </source>
</evidence>
<reference evidence="1" key="1">
    <citation type="journal article" date="2014" name="Front. Microbiol.">
        <title>High frequency of phylogenetically diverse reductive dehalogenase-homologous genes in deep subseafloor sedimentary metagenomes.</title>
        <authorList>
            <person name="Kawai M."/>
            <person name="Futagami T."/>
            <person name="Toyoda A."/>
            <person name="Takaki Y."/>
            <person name="Nishi S."/>
            <person name="Hori S."/>
            <person name="Arai W."/>
            <person name="Tsubouchi T."/>
            <person name="Morono Y."/>
            <person name="Uchiyama I."/>
            <person name="Ito T."/>
            <person name="Fujiyama A."/>
            <person name="Inagaki F."/>
            <person name="Takami H."/>
        </authorList>
    </citation>
    <scope>NUCLEOTIDE SEQUENCE</scope>
    <source>
        <strain evidence="1">Expedition CK06-06</strain>
    </source>
</reference>
<comment type="caution">
    <text evidence="1">The sequence shown here is derived from an EMBL/GenBank/DDBJ whole genome shotgun (WGS) entry which is preliminary data.</text>
</comment>
<accession>X1EHR3</accession>
<proteinExistence type="predicted"/>
<dbReference type="EMBL" id="BART01031682">
    <property type="protein sequence ID" value="GAH16654.1"/>
    <property type="molecule type" value="Genomic_DNA"/>
</dbReference>
<gene>
    <name evidence="1" type="ORF">S01H4_54973</name>
</gene>
<name>X1EHR3_9ZZZZ</name>
<feature type="non-terminal residue" evidence="1">
    <location>
        <position position="128"/>
    </location>
</feature>
<organism evidence="1">
    <name type="scientific">marine sediment metagenome</name>
    <dbReference type="NCBI Taxonomy" id="412755"/>
    <lineage>
        <taxon>unclassified sequences</taxon>
        <taxon>metagenomes</taxon>
        <taxon>ecological metagenomes</taxon>
    </lineage>
</organism>